<protein>
    <submittedName>
        <fullName evidence="1">Uncharacterized protein</fullName>
    </submittedName>
</protein>
<dbReference type="Proteomes" id="UP000054560">
    <property type="component" value="Unassembled WGS sequence"/>
</dbReference>
<dbReference type="EMBL" id="KQ250979">
    <property type="protein sequence ID" value="KNC70508.1"/>
    <property type="molecule type" value="Genomic_DNA"/>
</dbReference>
<dbReference type="GeneID" id="25917466"/>
<proteinExistence type="predicted"/>
<organism evidence="1 2">
    <name type="scientific">Sphaeroforma arctica JP610</name>
    <dbReference type="NCBI Taxonomy" id="667725"/>
    <lineage>
        <taxon>Eukaryota</taxon>
        <taxon>Ichthyosporea</taxon>
        <taxon>Ichthyophonida</taxon>
        <taxon>Sphaeroforma</taxon>
    </lineage>
</organism>
<feature type="non-terminal residue" evidence="1">
    <location>
        <position position="1"/>
    </location>
</feature>
<evidence type="ECO:0000313" key="1">
    <source>
        <dbReference type="EMBL" id="KNC70508.1"/>
    </source>
</evidence>
<dbReference type="AlphaFoldDB" id="A0A0L0F2V8"/>
<reference evidence="1 2" key="1">
    <citation type="submission" date="2011-02" db="EMBL/GenBank/DDBJ databases">
        <title>The Genome Sequence of Sphaeroforma arctica JP610.</title>
        <authorList>
            <consortium name="The Broad Institute Genome Sequencing Platform"/>
            <person name="Russ C."/>
            <person name="Cuomo C."/>
            <person name="Young S.K."/>
            <person name="Zeng Q."/>
            <person name="Gargeya S."/>
            <person name="Alvarado L."/>
            <person name="Berlin A."/>
            <person name="Chapman S.B."/>
            <person name="Chen Z."/>
            <person name="Freedman E."/>
            <person name="Gellesch M."/>
            <person name="Goldberg J."/>
            <person name="Griggs A."/>
            <person name="Gujja S."/>
            <person name="Heilman E."/>
            <person name="Heiman D."/>
            <person name="Howarth C."/>
            <person name="Mehta T."/>
            <person name="Neiman D."/>
            <person name="Pearson M."/>
            <person name="Roberts A."/>
            <person name="Saif S."/>
            <person name="Shea T."/>
            <person name="Shenoy N."/>
            <person name="Sisk P."/>
            <person name="Stolte C."/>
            <person name="Sykes S."/>
            <person name="White J."/>
            <person name="Yandava C."/>
            <person name="Burger G."/>
            <person name="Gray M.W."/>
            <person name="Holland P.W.H."/>
            <person name="King N."/>
            <person name="Lang F.B.F."/>
            <person name="Roger A.J."/>
            <person name="Ruiz-Trillo I."/>
            <person name="Haas B."/>
            <person name="Nusbaum C."/>
            <person name="Birren B."/>
        </authorList>
    </citation>
    <scope>NUCLEOTIDE SEQUENCE [LARGE SCALE GENOMIC DNA]</scope>
    <source>
        <strain evidence="1 2">JP610</strain>
    </source>
</reference>
<sequence>VDLDEQLNDYQNLLHVKPSADGLFAPTTTPSLYIDHIRPAQSSLGVRNNTERDVDIGG</sequence>
<feature type="non-terminal residue" evidence="1">
    <location>
        <position position="58"/>
    </location>
</feature>
<name>A0A0L0F2V8_9EUKA</name>
<gene>
    <name evidence="1" type="ORF">SARC_16962</name>
</gene>
<evidence type="ECO:0000313" key="2">
    <source>
        <dbReference type="Proteomes" id="UP000054560"/>
    </source>
</evidence>
<accession>A0A0L0F2V8</accession>
<keyword evidence="2" id="KW-1185">Reference proteome</keyword>
<dbReference type="RefSeq" id="XP_014144410.1">
    <property type="nucleotide sequence ID" value="XM_014288935.1"/>
</dbReference>